<evidence type="ECO:0000259" key="3">
    <source>
        <dbReference type="PROSITE" id="PS51677"/>
    </source>
</evidence>
<proteinExistence type="predicted"/>
<feature type="region of interest" description="Disordered" evidence="1">
    <location>
        <begin position="27"/>
        <end position="60"/>
    </location>
</feature>
<comment type="caution">
    <text evidence="4">The sequence shown here is derived from an EMBL/GenBank/DDBJ whole genome shotgun (WGS) entry which is preliminary data.</text>
</comment>
<protein>
    <submittedName>
        <fullName evidence="4">Polysaccharide deacetylase family protein</fullName>
    </submittedName>
</protein>
<dbReference type="PANTHER" id="PTHR10587:SF125">
    <property type="entry name" value="POLYSACCHARIDE DEACETYLASE YHEN-RELATED"/>
    <property type="match status" value="1"/>
</dbReference>
<evidence type="ECO:0000313" key="5">
    <source>
        <dbReference type="Proteomes" id="UP000623269"/>
    </source>
</evidence>
<organism evidence="4 5">
    <name type="scientific">Mobilitalea sibirica</name>
    <dbReference type="NCBI Taxonomy" id="1462919"/>
    <lineage>
        <taxon>Bacteria</taxon>
        <taxon>Bacillati</taxon>
        <taxon>Bacillota</taxon>
        <taxon>Clostridia</taxon>
        <taxon>Lachnospirales</taxon>
        <taxon>Lachnospiraceae</taxon>
        <taxon>Mobilitalea</taxon>
    </lineage>
</organism>
<keyword evidence="5" id="KW-1185">Reference proteome</keyword>
<dbReference type="Pfam" id="PF01522">
    <property type="entry name" value="Polysacc_deac_1"/>
    <property type="match status" value="1"/>
</dbReference>
<evidence type="ECO:0000256" key="1">
    <source>
        <dbReference type="SAM" id="MobiDB-lite"/>
    </source>
</evidence>
<feature type="signal peptide" evidence="2">
    <location>
        <begin position="1"/>
        <end position="18"/>
    </location>
</feature>
<dbReference type="InterPro" id="IPR050248">
    <property type="entry name" value="Polysacc_deacetylase_ArnD"/>
</dbReference>
<dbReference type="SUPFAM" id="SSF88713">
    <property type="entry name" value="Glycoside hydrolase/deacetylase"/>
    <property type="match status" value="1"/>
</dbReference>
<dbReference type="GO" id="GO:0005975">
    <property type="term" value="P:carbohydrate metabolic process"/>
    <property type="evidence" value="ECO:0007669"/>
    <property type="project" value="InterPro"/>
</dbReference>
<dbReference type="InterPro" id="IPR002509">
    <property type="entry name" value="NODB_dom"/>
</dbReference>
<dbReference type="PROSITE" id="PS51257">
    <property type="entry name" value="PROKAR_LIPOPROTEIN"/>
    <property type="match status" value="1"/>
</dbReference>
<dbReference type="PANTHER" id="PTHR10587">
    <property type="entry name" value="GLYCOSYL TRANSFERASE-RELATED"/>
    <property type="match status" value="1"/>
</dbReference>
<feature type="domain" description="NodB homology" evidence="3">
    <location>
        <begin position="73"/>
        <end position="250"/>
    </location>
</feature>
<reference evidence="4" key="1">
    <citation type="submission" date="2020-12" db="EMBL/GenBank/DDBJ databases">
        <title>M. sibirica DSM 26468T genome.</title>
        <authorList>
            <person name="Thieme N."/>
            <person name="Rettenmaier R."/>
            <person name="Zverlov V."/>
            <person name="Liebl W."/>
        </authorList>
    </citation>
    <scope>NUCLEOTIDE SEQUENCE</scope>
    <source>
        <strain evidence="4">DSM 26468</strain>
    </source>
</reference>
<dbReference type="RefSeq" id="WP_197659722.1">
    <property type="nucleotide sequence ID" value="NZ_JAEAGR010000001.1"/>
</dbReference>
<dbReference type="Gene3D" id="3.20.20.370">
    <property type="entry name" value="Glycoside hydrolase/deacetylase"/>
    <property type="match status" value="1"/>
</dbReference>
<gene>
    <name evidence="4" type="ORF">I5677_01190</name>
</gene>
<sequence length="275" mass="30132">MKKILTLALACVAVSAFLISCSSKDVETDSKDTVTPTETPAENTPKPTVTPLPATPTPTQAPVAQEIDYTGKKLVALSFDDGPNLQTTPLVLDKLEKYGVVATFFLIGQNISDETVPVMERQLELGCEIANHSWTHLNMAQLEPEKIKEEILSTTDKIYETVGVTPVFFRPPFISTSDVMYENIDLPFINGINSADWDATVSAEQRAEGILSKVKDGDIILLHDFTGNDKTVEALDAIIQGLIDDGYALVTMSQLFELKGVDPNVENKIWTNTAW</sequence>
<evidence type="ECO:0000313" key="4">
    <source>
        <dbReference type="EMBL" id="MBH1939504.1"/>
    </source>
</evidence>
<feature type="chain" id="PRO_5039225532" evidence="2">
    <location>
        <begin position="19"/>
        <end position="275"/>
    </location>
</feature>
<dbReference type="PROSITE" id="PS51677">
    <property type="entry name" value="NODB"/>
    <property type="match status" value="1"/>
</dbReference>
<keyword evidence="2" id="KW-0732">Signal</keyword>
<feature type="compositionally biased region" description="Polar residues" evidence="1">
    <location>
        <begin position="33"/>
        <end position="42"/>
    </location>
</feature>
<accession>A0A8J7GWZ7</accession>
<dbReference type="Proteomes" id="UP000623269">
    <property type="component" value="Unassembled WGS sequence"/>
</dbReference>
<dbReference type="InterPro" id="IPR011330">
    <property type="entry name" value="Glyco_hydro/deAcase_b/a-brl"/>
</dbReference>
<dbReference type="EMBL" id="JAEAGR010000001">
    <property type="protein sequence ID" value="MBH1939504.1"/>
    <property type="molecule type" value="Genomic_DNA"/>
</dbReference>
<dbReference type="GO" id="GO:0016810">
    <property type="term" value="F:hydrolase activity, acting on carbon-nitrogen (but not peptide) bonds"/>
    <property type="evidence" value="ECO:0007669"/>
    <property type="project" value="InterPro"/>
</dbReference>
<name>A0A8J7GWZ7_9FIRM</name>
<dbReference type="AlphaFoldDB" id="A0A8J7GWZ7"/>
<evidence type="ECO:0000256" key="2">
    <source>
        <dbReference type="SAM" id="SignalP"/>
    </source>
</evidence>